<evidence type="ECO:0000313" key="2">
    <source>
        <dbReference type="Proteomes" id="UP000887572"/>
    </source>
</evidence>
<dbReference type="WBParaSite" id="Gr19_v10_g7438.t1">
    <property type="protein sequence ID" value="Gr19_v10_g7438.t1"/>
    <property type="gene ID" value="Gr19_v10_g7438"/>
</dbReference>
<dbReference type="AlphaFoldDB" id="A0A914I7E2"/>
<evidence type="ECO:0000256" key="1">
    <source>
        <dbReference type="SAM" id="MobiDB-lite"/>
    </source>
</evidence>
<feature type="compositionally biased region" description="Basic residues" evidence="1">
    <location>
        <begin position="1"/>
        <end position="10"/>
    </location>
</feature>
<sequence>MIWRFRKRRRENTDLRRQRRQSRENGEEIVRRDVTPEKAEQREETHKAIALHWKAKAQSGRADYVPR</sequence>
<protein>
    <submittedName>
        <fullName evidence="3">Uncharacterized protein</fullName>
    </submittedName>
</protein>
<feature type="region of interest" description="Disordered" evidence="1">
    <location>
        <begin position="1"/>
        <end position="45"/>
    </location>
</feature>
<accession>A0A914I7E2</accession>
<feature type="compositionally biased region" description="Basic and acidic residues" evidence="1">
    <location>
        <begin position="11"/>
        <end position="45"/>
    </location>
</feature>
<evidence type="ECO:0000313" key="3">
    <source>
        <dbReference type="WBParaSite" id="Gr19_v10_g7438.t1"/>
    </source>
</evidence>
<proteinExistence type="predicted"/>
<dbReference type="Proteomes" id="UP000887572">
    <property type="component" value="Unplaced"/>
</dbReference>
<organism evidence="2 3">
    <name type="scientific">Globodera rostochiensis</name>
    <name type="common">Golden nematode worm</name>
    <name type="synonym">Heterodera rostochiensis</name>
    <dbReference type="NCBI Taxonomy" id="31243"/>
    <lineage>
        <taxon>Eukaryota</taxon>
        <taxon>Metazoa</taxon>
        <taxon>Ecdysozoa</taxon>
        <taxon>Nematoda</taxon>
        <taxon>Chromadorea</taxon>
        <taxon>Rhabditida</taxon>
        <taxon>Tylenchina</taxon>
        <taxon>Tylenchomorpha</taxon>
        <taxon>Tylenchoidea</taxon>
        <taxon>Heteroderidae</taxon>
        <taxon>Heteroderinae</taxon>
        <taxon>Globodera</taxon>
    </lineage>
</organism>
<keyword evidence="2" id="KW-1185">Reference proteome</keyword>
<reference evidence="3" key="1">
    <citation type="submission" date="2022-11" db="UniProtKB">
        <authorList>
            <consortium name="WormBaseParasite"/>
        </authorList>
    </citation>
    <scope>IDENTIFICATION</scope>
</reference>
<name>A0A914I7E2_GLORO</name>